<feature type="compositionally biased region" description="Basic and acidic residues" evidence="2">
    <location>
        <begin position="26"/>
        <end position="39"/>
    </location>
</feature>
<feature type="region of interest" description="Disordered" evidence="2">
    <location>
        <begin position="703"/>
        <end position="725"/>
    </location>
</feature>
<feature type="compositionally biased region" description="Polar residues" evidence="2">
    <location>
        <begin position="242"/>
        <end position="257"/>
    </location>
</feature>
<dbReference type="Gene3D" id="1.20.5.730">
    <property type="entry name" value="Single helix bin"/>
    <property type="match status" value="1"/>
</dbReference>
<feature type="compositionally biased region" description="Polar residues" evidence="2">
    <location>
        <begin position="79"/>
        <end position="89"/>
    </location>
</feature>
<feature type="compositionally biased region" description="Acidic residues" evidence="2">
    <location>
        <begin position="400"/>
        <end position="412"/>
    </location>
</feature>
<evidence type="ECO:0000256" key="2">
    <source>
        <dbReference type="SAM" id="MobiDB-lite"/>
    </source>
</evidence>
<dbReference type="EMBL" id="OX365899">
    <property type="protein sequence ID" value="CAI4058571.1"/>
    <property type="molecule type" value="Genomic_DNA"/>
</dbReference>
<feature type="region of interest" description="Disordered" evidence="2">
    <location>
        <begin position="495"/>
        <end position="551"/>
    </location>
</feature>
<feature type="compositionally biased region" description="Acidic residues" evidence="2">
    <location>
        <begin position="773"/>
        <end position="785"/>
    </location>
</feature>
<evidence type="ECO:0000313" key="5">
    <source>
        <dbReference type="Proteomes" id="UP001162087"/>
    </source>
</evidence>
<feature type="region of interest" description="Disordered" evidence="2">
    <location>
        <begin position="773"/>
        <end position="813"/>
    </location>
</feature>
<keyword evidence="5" id="KW-1185">Reference proteome</keyword>
<dbReference type="Pfam" id="PF16991">
    <property type="entry name" value="SIR4_SID"/>
    <property type="match status" value="1"/>
</dbReference>
<dbReference type="CDD" id="cd13746">
    <property type="entry name" value="Sir4p-SID_like"/>
    <property type="match status" value="1"/>
</dbReference>
<dbReference type="SUPFAM" id="SSF90242">
    <property type="entry name" value="Dimerization motif of sir4"/>
    <property type="match status" value="1"/>
</dbReference>
<organism evidence="4 5">
    <name type="scientific">Saccharomyces kudriavzevii (strain ATCC MYA-4449 / AS 2.2408 / CBS 8840 / NBRC 1802 / NCYC 2889)</name>
    <name type="common">Yeast</name>
    <dbReference type="NCBI Taxonomy" id="226230"/>
    <lineage>
        <taxon>Eukaryota</taxon>
        <taxon>Fungi</taxon>
        <taxon>Dikarya</taxon>
        <taxon>Ascomycota</taxon>
        <taxon>Saccharomycotina</taxon>
        <taxon>Saccharomycetes</taxon>
        <taxon>Saccharomycetales</taxon>
        <taxon>Saccharomycetaceae</taxon>
        <taxon>Saccharomyces</taxon>
    </lineage>
</organism>
<dbReference type="InterPro" id="IPR031556">
    <property type="entry name" value="SIR4_SID"/>
</dbReference>
<dbReference type="Gene3D" id="6.10.140.1820">
    <property type="match status" value="1"/>
</dbReference>
<feature type="compositionally biased region" description="Polar residues" evidence="2">
    <location>
        <begin position="495"/>
        <end position="510"/>
    </location>
</feature>
<dbReference type="Proteomes" id="UP001162087">
    <property type="component" value="Chromosome 4"/>
</dbReference>
<protein>
    <recommendedName>
        <fullName evidence="3">Sir4 SID domain-containing protein</fullName>
    </recommendedName>
</protein>
<evidence type="ECO:0000313" key="4">
    <source>
        <dbReference type="EMBL" id="CAI4058571.1"/>
    </source>
</evidence>
<feature type="region of interest" description="Disordered" evidence="2">
    <location>
        <begin position="242"/>
        <end position="312"/>
    </location>
</feature>
<feature type="coiled-coil region" evidence="1">
    <location>
        <begin position="1305"/>
        <end position="1367"/>
    </location>
</feature>
<gene>
    <name evidence="4" type="primary">SKDI04G4410</name>
    <name evidence="4" type="ORF">SKDI_04G4410</name>
</gene>
<feature type="compositionally biased region" description="Basic and acidic residues" evidence="2">
    <location>
        <begin position="386"/>
        <end position="399"/>
    </location>
</feature>
<feature type="compositionally biased region" description="Basic and acidic residues" evidence="2">
    <location>
        <begin position="630"/>
        <end position="640"/>
    </location>
</feature>
<evidence type="ECO:0000256" key="1">
    <source>
        <dbReference type="SAM" id="Coils"/>
    </source>
</evidence>
<feature type="compositionally biased region" description="Basic and acidic residues" evidence="2">
    <location>
        <begin position="277"/>
        <end position="289"/>
    </location>
</feature>
<feature type="domain" description="Sir4 SID" evidence="3">
    <location>
        <begin position="765"/>
        <end position="906"/>
    </location>
</feature>
<name>A0AA35JDZ6_SACK1</name>
<feature type="compositionally biased region" description="Polar residues" evidence="2">
    <location>
        <begin position="609"/>
        <end position="619"/>
    </location>
</feature>
<feature type="compositionally biased region" description="Polar residues" evidence="2">
    <location>
        <begin position="54"/>
        <end position="71"/>
    </location>
</feature>
<feature type="region of interest" description="Disordered" evidence="2">
    <location>
        <begin position="913"/>
        <end position="940"/>
    </location>
</feature>
<reference evidence="4" key="1">
    <citation type="submission" date="2022-10" db="EMBL/GenBank/DDBJ databases">
        <authorList>
            <person name="Byrne P K."/>
        </authorList>
    </citation>
    <scope>NUCLEOTIDE SEQUENCE</scope>
    <source>
        <strain evidence="4">IFO1802</strain>
    </source>
</reference>
<accession>A0AA35JDZ6</accession>
<dbReference type="GeneID" id="80923167"/>
<feature type="region of interest" description="Disordered" evidence="2">
    <location>
        <begin position="1"/>
        <end position="89"/>
    </location>
</feature>
<proteinExistence type="predicted"/>
<dbReference type="RefSeq" id="XP_056086867.1">
    <property type="nucleotide sequence ID" value="XM_056227002.1"/>
</dbReference>
<keyword evidence="1" id="KW-0175">Coiled coil</keyword>
<sequence>MSDGNETPDRLSTPKITRSSMTPTDKNPESEKKSNEIRVPKIPLFTFAKGKNYSKPSTATHNSPNQPTKANQVLHKESQQTNSSPLRKNNYNSFSHSGLEKVSNSKLLSLLRSKTSPGGIESNTSKTLANIDQAPFLPHAEQPTFGLDARPEHTIIPISKTRSNNSFLSGVKNLLNEGQMSNQVPSTDLANAKPFLSEKSLEREATATSTTVVSITKNKTVGKSNMLEGEKKALNIIEKSTCLDTPPTTTGNTSDASQLLEKNETKDLGSATPDTASTKESETSREPSDKNSGMSLKNLGQHGGSNVPLSTSDTKKALKIRYDQTLKKAYPPLKEFVTNRNERELSNEVTVLPFENEHVSSKLEMKKDADLQRMEILKSPHSSSDSTEKSHEAKNTRDESTDDEVTDDEVTDDVTSPNESEGYKSVHIPNYEFTGKEDQENNLTNSKNDEANEIKNKLPETKSIEANIREVTEETVKQVHRVRVSSGEIVFQGSRANTRSDSADDISNFSAPKRARLEDLLNPSKKNKPNEESPSNTSKDTINTSKCRESELMVQRISNTTEIINKSDIGTKDGLHKPLSGTIPSAKIAKQGNDAKNKMQDLSHAKPASINSSPINQMHNNRKGGPPGHTDVEVTKKKPSDVSNGEPVRNGFEKKSLSNLFSKVLKNSFNKNENNPSDGNALHMLRGKTKILENTVPTERLGNKVDDIPLTQPVSGSKPENTDDFQVSLSQPMKKTFVCSAKEEQIKEESFYRGRIDAAISHPGKMELIYVSDSDDTSSENDSLSDTESLASRESNESKVVKDLGSSAEKNQTQTGKWFDPALDWRKSDRELTKNVLWRLADKAIYNKKTISDLIEQGIPRHSYLSGHPLTSVTNDVCSVENYETSNAFFYQQVHKKDRLQYLPLYGAPRLTDLDSTKAENPTNKDTNLEPSPSPTKTSQILAVSSPLGSEATNTPIKQNGALLAKEIITTAHSDTNHNKCKNMKESLSKDSWKQEWLTNLKLVSVSLVDEFPSKPSSKERQRSNEKMQLLKDVFANKFGSNISNTFTESDIIILRGEVEDFPMDSKVRTFYNEMQNNTGMKRARFWSFTKTLRFVANMGFDIYKPRGPASRLATIKPHEVVPQQMIDAKLTPKDKTLRPIKKQASIEQVAALLPPGKKTVVQKNATKTKTPPENDRLKEVLKFEEGEKATVNGKDVLQTTSLISQNQVSFEHSNFGKNATNVNARPVISTENITDNNTTDILNTIDILKTKSQVNIQPGNIHASTERTEYEDGNKEKGIKKSEDLKNNSVSFVNDVLSRTATLLNEKERQLDIANDIIRSLSDEVMRDEIRITSLKGDLNFTKKCLEDIKSQMSEKDVRIRKLMQRIFKKRGR</sequence>
<feature type="compositionally biased region" description="Polar residues" evidence="2">
    <location>
        <begin position="712"/>
        <end position="725"/>
    </location>
</feature>
<feature type="region of interest" description="Disordered" evidence="2">
    <location>
        <begin position="378"/>
        <end position="458"/>
    </location>
</feature>
<feature type="compositionally biased region" description="Polar residues" evidence="2">
    <location>
        <begin position="919"/>
        <end position="940"/>
    </location>
</feature>
<feature type="region of interest" description="Disordered" evidence="2">
    <location>
        <begin position="603"/>
        <end position="651"/>
    </location>
</feature>
<evidence type="ECO:0000259" key="3">
    <source>
        <dbReference type="Pfam" id="PF16991"/>
    </source>
</evidence>
<feature type="compositionally biased region" description="Basic and acidic residues" evidence="2">
    <location>
        <begin position="447"/>
        <end position="458"/>
    </location>
</feature>
<feature type="compositionally biased region" description="Polar residues" evidence="2">
    <location>
        <begin position="532"/>
        <end position="545"/>
    </location>
</feature>
<feature type="compositionally biased region" description="Polar residues" evidence="2">
    <location>
        <begin position="14"/>
        <end position="25"/>
    </location>
</feature>